<dbReference type="InterPro" id="IPR037523">
    <property type="entry name" value="VOC_core"/>
</dbReference>
<accession>A0A6N4WIW1</accession>
<gene>
    <name evidence="2" type="ORF">MANY_44480</name>
</gene>
<evidence type="ECO:0000313" key="3">
    <source>
        <dbReference type="Proteomes" id="UP000467249"/>
    </source>
</evidence>
<dbReference type="KEGG" id="many:MANY_44480"/>
<dbReference type="RefSeq" id="WP_163806156.1">
    <property type="nucleotide sequence ID" value="NZ_AP022620.1"/>
</dbReference>
<dbReference type="InterPro" id="IPR004360">
    <property type="entry name" value="Glyas_Fos-R_dOase_dom"/>
</dbReference>
<dbReference type="Pfam" id="PF00903">
    <property type="entry name" value="Glyoxalase"/>
    <property type="match status" value="1"/>
</dbReference>
<dbReference type="PANTHER" id="PTHR21366">
    <property type="entry name" value="GLYOXALASE FAMILY PROTEIN"/>
    <property type="match status" value="1"/>
</dbReference>
<reference evidence="2 3" key="1">
    <citation type="journal article" date="2019" name="Emerg. Microbes Infect.">
        <title>Comprehensive subspecies identification of 175 nontuberculous mycobacteria species based on 7547 genomic profiles.</title>
        <authorList>
            <person name="Matsumoto Y."/>
            <person name="Kinjo T."/>
            <person name="Motooka D."/>
            <person name="Nabeya D."/>
            <person name="Jung N."/>
            <person name="Uechi K."/>
            <person name="Horii T."/>
            <person name="Iida T."/>
            <person name="Fujita J."/>
            <person name="Nakamura S."/>
        </authorList>
    </citation>
    <scope>NUCLEOTIDE SEQUENCE [LARGE SCALE GENOMIC DNA]</scope>
    <source>
        <strain evidence="2 3">JCM 30275</strain>
    </source>
</reference>
<evidence type="ECO:0000313" key="2">
    <source>
        <dbReference type="EMBL" id="BBZ79111.1"/>
    </source>
</evidence>
<dbReference type="SUPFAM" id="SSF54593">
    <property type="entry name" value="Glyoxalase/Bleomycin resistance protein/Dihydroxybiphenyl dioxygenase"/>
    <property type="match status" value="1"/>
</dbReference>
<dbReference type="AlphaFoldDB" id="A0A6N4WIW1"/>
<dbReference type="EMBL" id="AP022620">
    <property type="protein sequence ID" value="BBZ79111.1"/>
    <property type="molecule type" value="Genomic_DNA"/>
</dbReference>
<organism evidence="2 3">
    <name type="scientific">Mycolicibacterium anyangense</name>
    <dbReference type="NCBI Taxonomy" id="1431246"/>
    <lineage>
        <taxon>Bacteria</taxon>
        <taxon>Bacillati</taxon>
        <taxon>Actinomycetota</taxon>
        <taxon>Actinomycetes</taxon>
        <taxon>Mycobacteriales</taxon>
        <taxon>Mycobacteriaceae</taxon>
        <taxon>Mycolicibacterium</taxon>
    </lineage>
</organism>
<dbReference type="PANTHER" id="PTHR21366:SF31">
    <property type="entry name" value="METALLOTHIOL TRANSFERASE FOSB"/>
    <property type="match status" value="1"/>
</dbReference>
<protein>
    <submittedName>
        <fullName evidence="2">Glyoxalase</fullName>
    </submittedName>
</protein>
<proteinExistence type="predicted"/>
<name>A0A6N4WIW1_9MYCO</name>
<dbReference type="PROSITE" id="PS51819">
    <property type="entry name" value="VOC"/>
    <property type="match status" value="1"/>
</dbReference>
<dbReference type="Proteomes" id="UP000467249">
    <property type="component" value="Chromosome"/>
</dbReference>
<sequence length="193" mass="21136">MIRPSFANREFELGGINHVALVCSDMARTVDFYTNVLGMPLIKSLDLPGGMGQHFFFDAGNGDCVAFFWFTGAPDGQPGKTTPRALPGVGDIVTAVGSMNHIAFHVPAEKFDDYRQRLKDKGVRVGPVLNHDNSPSQAAPTVHPGVYVRSFYFTDPDGILLEFACWTKEFIEGEAITVPKTAADRRPRLHATP</sequence>
<dbReference type="InterPro" id="IPR029068">
    <property type="entry name" value="Glyas_Bleomycin-R_OHBP_Dase"/>
</dbReference>
<evidence type="ECO:0000259" key="1">
    <source>
        <dbReference type="PROSITE" id="PS51819"/>
    </source>
</evidence>
<feature type="domain" description="VOC" evidence="1">
    <location>
        <begin position="15"/>
        <end position="166"/>
    </location>
</feature>
<keyword evidence="3" id="KW-1185">Reference proteome</keyword>
<dbReference type="InterPro" id="IPR050383">
    <property type="entry name" value="GlyoxalaseI/FosfomycinResist"/>
</dbReference>
<dbReference type="CDD" id="cd06587">
    <property type="entry name" value="VOC"/>
    <property type="match status" value="1"/>
</dbReference>
<dbReference type="Gene3D" id="3.10.180.10">
    <property type="entry name" value="2,3-Dihydroxybiphenyl 1,2-Dioxygenase, domain 1"/>
    <property type="match status" value="1"/>
</dbReference>